<sequence>MTWPDPRPGLVIRYAYLWRREHDAGQDEGVKDRPCAIVVAVDAENDDKTVYVLPITHSPPSDQADAIELPQATKLRLGLDSDRSWIVVSEGNSFIWPGPDLRPRPGQGPESVAFGMLPPALFRIIKQRFLMRVQARRTGIVPRTE</sequence>
<keyword evidence="2" id="KW-1185">Reference proteome</keyword>
<protein>
    <submittedName>
        <fullName evidence="1">Growth inhibitor PemK</fullName>
    </submittedName>
</protein>
<reference evidence="1" key="1">
    <citation type="submission" date="2021-04" db="EMBL/GenBank/DDBJ databases">
        <title>The complete genome sequence of Caulobacter sp. S6.</title>
        <authorList>
            <person name="Tang Y."/>
            <person name="Ouyang W."/>
            <person name="Liu Q."/>
            <person name="Huang B."/>
            <person name="Guo Z."/>
            <person name="Lei P."/>
        </authorList>
    </citation>
    <scope>NUCLEOTIDE SEQUENCE</scope>
    <source>
        <strain evidence="1">S6</strain>
    </source>
</reference>
<dbReference type="KEGG" id="caul:KCG34_21555"/>
<evidence type="ECO:0000313" key="1">
    <source>
        <dbReference type="EMBL" id="QUD87605.1"/>
    </source>
</evidence>
<proteinExistence type="predicted"/>
<dbReference type="RefSeq" id="WP_211937657.1">
    <property type="nucleotide sequence ID" value="NZ_CP073078.1"/>
</dbReference>
<dbReference type="AlphaFoldDB" id="A0A975FY70"/>
<organism evidence="1 2">
    <name type="scientific">Phenylobacterium montanum</name>
    <dbReference type="NCBI Taxonomy" id="2823693"/>
    <lineage>
        <taxon>Bacteria</taxon>
        <taxon>Pseudomonadati</taxon>
        <taxon>Pseudomonadota</taxon>
        <taxon>Alphaproteobacteria</taxon>
        <taxon>Caulobacterales</taxon>
        <taxon>Caulobacteraceae</taxon>
        <taxon>Phenylobacterium</taxon>
    </lineage>
</organism>
<gene>
    <name evidence="1" type="ORF">KCG34_21555</name>
</gene>
<evidence type="ECO:0000313" key="2">
    <source>
        <dbReference type="Proteomes" id="UP000676409"/>
    </source>
</evidence>
<name>A0A975FY70_9CAUL</name>
<dbReference type="EMBL" id="CP073078">
    <property type="protein sequence ID" value="QUD87605.1"/>
    <property type="molecule type" value="Genomic_DNA"/>
</dbReference>
<accession>A0A975FY70</accession>
<dbReference type="Proteomes" id="UP000676409">
    <property type="component" value="Chromosome"/>
</dbReference>